<dbReference type="OMA" id="NDGMREY"/>
<gene>
    <name evidence="3" type="ORF">EAH_00017530</name>
</gene>
<reference evidence="3" key="2">
    <citation type="submission" date="2013-10" db="EMBL/GenBank/DDBJ databases">
        <authorList>
            <person name="Aslett M."/>
        </authorList>
    </citation>
    <scope>NUCLEOTIDE SEQUENCE [LARGE SCALE GENOMIC DNA]</scope>
    <source>
        <strain evidence="3">Houghton</strain>
    </source>
</reference>
<proteinExistence type="predicted"/>
<feature type="region of interest" description="Disordered" evidence="1">
    <location>
        <begin position="34"/>
        <end position="127"/>
    </location>
</feature>
<keyword evidence="4" id="KW-1185">Reference proteome</keyword>
<dbReference type="AlphaFoldDB" id="U6JTC5"/>
<feature type="region of interest" description="Disordered" evidence="1">
    <location>
        <begin position="684"/>
        <end position="707"/>
    </location>
</feature>
<accession>U6JTC5</accession>
<reference evidence="3" key="1">
    <citation type="submission" date="2013-10" db="EMBL/GenBank/DDBJ databases">
        <title>Genomic analysis of the causative agents of coccidiosis in chickens.</title>
        <authorList>
            <person name="Reid A.J."/>
            <person name="Blake D."/>
            <person name="Billington K."/>
            <person name="Browne H."/>
            <person name="Dunn M."/>
            <person name="Hung S."/>
            <person name="Kawahara F."/>
            <person name="Miranda-Saavedra D."/>
            <person name="Mourier T."/>
            <person name="Nagra H."/>
            <person name="Otto T.D."/>
            <person name="Rawlings N."/>
            <person name="Sanchez A."/>
            <person name="Sanders M."/>
            <person name="Subramaniam C."/>
            <person name="Tay Y."/>
            <person name="Dear P."/>
            <person name="Doerig C."/>
            <person name="Gruber A."/>
            <person name="Parkinson J."/>
            <person name="Shirley M."/>
            <person name="Wan K.L."/>
            <person name="Berriman M."/>
            <person name="Tomley F."/>
            <person name="Pain A."/>
        </authorList>
    </citation>
    <scope>NUCLEOTIDE SEQUENCE [LARGE SCALE GENOMIC DNA]</scope>
    <source>
        <strain evidence="3">Houghton</strain>
    </source>
</reference>
<dbReference type="RefSeq" id="XP_013253077.1">
    <property type="nucleotide sequence ID" value="XM_013397623.1"/>
</dbReference>
<feature type="region of interest" description="Disordered" evidence="1">
    <location>
        <begin position="605"/>
        <end position="625"/>
    </location>
</feature>
<feature type="region of interest" description="Disordered" evidence="1">
    <location>
        <begin position="144"/>
        <end position="169"/>
    </location>
</feature>
<evidence type="ECO:0000256" key="1">
    <source>
        <dbReference type="SAM" id="MobiDB-lite"/>
    </source>
</evidence>
<protein>
    <recommendedName>
        <fullName evidence="5">N-acetyltransferase domain-containing protein</fullName>
    </recommendedName>
</protein>
<evidence type="ECO:0000313" key="3">
    <source>
        <dbReference type="EMBL" id="CDJ26773.1"/>
    </source>
</evidence>
<sequence>MEPDHLKGRHYCGGLGRIVWILGLFLLVHDVTGSDSSHEAKGAGSSGADQQPSPDLERVPGQSQPGERGREPEDPEGGEKVYAGSYPGTGLRGRPVDGRMSVPQGDGPSDGDSEMGSWGRTHERLGLTDEPVDDFVTSQRRVHEQLGLADEPVDDEIPERRKEGQPYDESIEQSHLIYTATTGTTFMNMLGGSGEDAAFGVPDELILEQLRRIEEENSKPNRRAWPVIVFENDIVACACLAIHDLDSDELLYEGFLMRPETINKEEALRTLVKEMLKPPASCRVDYVNVVTAASDGLLIDALARAGVGLMRYIEDPSGFGMGMYSWKIDMPYLGSYSEHRHRQIETMGEQVYVMRQKAGVNDGMREYLSTSEREVFDTVVVKASSALSPQEQMRAARFVREKAKGELYRGAVVDSGYPTSFSVVAVGNETGTVYGVLKGHVEDLTCTIEFLGASGLHENFVEAMLLADTLPFMERLGVRKVVLKSIPICDAGMVGLAAELGFVIKASSGDSHLMVRDGSLPPPDTDCITLPRSFRAQYGVLKNFEGRHRAPIDGKYLDVLELARMMVYEAPGFIKRRTQELFLQLARKREAQRKRVRYAHLPDDVQHEREGAPAAAVTEEAPNNLERRSGKVKLTIIRGHVDEARRMAKGSSSGKEIWSAGYNLHTPSCGSSIAALVLEGPDNFQESPAGTWENHDNSECRRGSTPDAVELGGPASCREARLPLCASI</sequence>
<dbReference type="VEuPathDB" id="ToxoDB:EAH_00017530"/>
<evidence type="ECO:0000256" key="2">
    <source>
        <dbReference type="SAM" id="SignalP"/>
    </source>
</evidence>
<dbReference type="OrthoDB" id="347705at2759"/>
<dbReference type="EMBL" id="HG670370">
    <property type="protein sequence ID" value="CDJ26773.1"/>
    <property type="molecule type" value="Genomic_DNA"/>
</dbReference>
<feature type="signal peptide" evidence="2">
    <location>
        <begin position="1"/>
        <end position="33"/>
    </location>
</feature>
<name>U6JTC5_EIMAC</name>
<dbReference type="GeneID" id="25269823"/>
<feature type="chain" id="PRO_5004672502" description="N-acetyltransferase domain-containing protein" evidence="2">
    <location>
        <begin position="34"/>
        <end position="728"/>
    </location>
</feature>
<evidence type="ECO:0000313" key="4">
    <source>
        <dbReference type="Proteomes" id="UP000018050"/>
    </source>
</evidence>
<organism evidence="3 4">
    <name type="scientific">Eimeria acervulina</name>
    <name type="common">Coccidian parasite</name>
    <dbReference type="NCBI Taxonomy" id="5801"/>
    <lineage>
        <taxon>Eukaryota</taxon>
        <taxon>Sar</taxon>
        <taxon>Alveolata</taxon>
        <taxon>Apicomplexa</taxon>
        <taxon>Conoidasida</taxon>
        <taxon>Coccidia</taxon>
        <taxon>Eucoccidiorida</taxon>
        <taxon>Eimeriorina</taxon>
        <taxon>Eimeriidae</taxon>
        <taxon>Eimeria</taxon>
    </lineage>
</organism>
<evidence type="ECO:0008006" key="5">
    <source>
        <dbReference type="Google" id="ProtNLM"/>
    </source>
</evidence>
<dbReference type="Proteomes" id="UP000018050">
    <property type="component" value="Unassembled WGS sequence"/>
</dbReference>
<feature type="compositionally biased region" description="Basic and acidic residues" evidence="1">
    <location>
        <begin position="693"/>
        <end position="704"/>
    </location>
</feature>
<keyword evidence="2" id="KW-0732">Signal</keyword>